<reference evidence="1" key="1">
    <citation type="submission" date="2020-02" db="EMBL/GenBank/DDBJ databases">
        <authorList>
            <person name="Meier V. D."/>
        </authorList>
    </citation>
    <scope>NUCLEOTIDE SEQUENCE</scope>
    <source>
        <strain evidence="1">AVDCRST_MAG84</strain>
    </source>
</reference>
<dbReference type="EMBL" id="CADCTZ010001837">
    <property type="protein sequence ID" value="CAA9423838.1"/>
    <property type="molecule type" value="Genomic_DNA"/>
</dbReference>
<sequence>MHSDGCSTDKGAFRVPPDGLALSRSKWARADGILYARSLKLGTSSFFFSS</sequence>
<evidence type="ECO:0000313" key="1">
    <source>
        <dbReference type="EMBL" id="CAA9423838.1"/>
    </source>
</evidence>
<name>A0A6J4PZ83_9CYAN</name>
<accession>A0A6J4PZ83</accession>
<dbReference type="AlphaFoldDB" id="A0A6J4PZ83"/>
<organism evidence="1">
    <name type="scientific">uncultured Microcoleus sp</name>
    <dbReference type="NCBI Taxonomy" id="259945"/>
    <lineage>
        <taxon>Bacteria</taxon>
        <taxon>Bacillati</taxon>
        <taxon>Cyanobacteriota</taxon>
        <taxon>Cyanophyceae</taxon>
        <taxon>Oscillatoriophycideae</taxon>
        <taxon>Oscillatoriales</taxon>
        <taxon>Microcoleaceae</taxon>
        <taxon>Microcoleus</taxon>
        <taxon>environmental samples</taxon>
    </lineage>
</organism>
<protein>
    <submittedName>
        <fullName evidence="1">Uncharacterized protein</fullName>
    </submittedName>
</protein>
<gene>
    <name evidence="1" type="ORF">AVDCRST_MAG84-7349</name>
</gene>
<proteinExistence type="predicted"/>